<name>A0ABT9VMR0_9BACI</name>
<evidence type="ECO:0000256" key="5">
    <source>
        <dbReference type="SAM" id="MobiDB-lite"/>
    </source>
</evidence>
<keyword evidence="6" id="KW-1133">Transmembrane helix</keyword>
<evidence type="ECO:0000256" key="6">
    <source>
        <dbReference type="SAM" id="Phobius"/>
    </source>
</evidence>
<dbReference type="PANTHER" id="PTHR22550">
    <property type="entry name" value="SPORE GERMINATION PROTEIN"/>
    <property type="match status" value="1"/>
</dbReference>
<accession>A0ABT9VMR0</accession>
<reference evidence="7 8" key="1">
    <citation type="submission" date="2023-07" db="EMBL/GenBank/DDBJ databases">
        <title>Genomic Encyclopedia of Type Strains, Phase IV (KMG-IV): sequencing the most valuable type-strain genomes for metagenomic binning, comparative biology and taxonomic classification.</title>
        <authorList>
            <person name="Goeker M."/>
        </authorList>
    </citation>
    <scope>NUCLEOTIDE SEQUENCE [LARGE SCALE GENOMIC DNA]</scope>
    <source>
        <strain evidence="7 8">DSM 19092</strain>
    </source>
</reference>
<dbReference type="PANTHER" id="PTHR22550:SF5">
    <property type="entry name" value="LEUCINE ZIPPER PROTEIN 4"/>
    <property type="match status" value="1"/>
</dbReference>
<feature type="transmembrane region" description="Helical" evidence="6">
    <location>
        <begin position="392"/>
        <end position="410"/>
    </location>
</feature>
<dbReference type="RefSeq" id="WP_419151749.1">
    <property type="nucleotide sequence ID" value="NZ_JAUSTR010000003.1"/>
</dbReference>
<feature type="transmembrane region" description="Helical" evidence="6">
    <location>
        <begin position="302"/>
        <end position="323"/>
    </location>
</feature>
<feature type="compositionally biased region" description="Basic and acidic residues" evidence="5">
    <location>
        <begin position="500"/>
        <end position="510"/>
    </location>
</feature>
<organism evidence="7 8">
    <name type="scientific">Aeribacillus alveayuensis</name>
    <dbReference type="NCBI Taxonomy" id="279215"/>
    <lineage>
        <taxon>Bacteria</taxon>
        <taxon>Bacillati</taxon>
        <taxon>Bacillota</taxon>
        <taxon>Bacilli</taxon>
        <taxon>Bacillales</taxon>
        <taxon>Bacillaceae</taxon>
        <taxon>Aeribacillus</taxon>
    </lineage>
</organism>
<evidence type="ECO:0000256" key="1">
    <source>
        <dbReference type="ARBA" id="ARBA00004141"/>
    </source>
</evidence>
<feature type="transmembrane region" description="Helical" evidence="6">
    <location>
        <begin position="260"/>
        <end position="281"/>
    </location>
</feature>
<comment type="subcellular location">
    <subcellularLocation>
        <location evidence="4">Cell membrane</location>
    </subcellularLocation>
    <subcellularLocation>
        <location evidence="1">Membrane</location>
        <topology evidence="1">Multi-pass membrane protein</topology>
    </subcellularLocation>
</comment>
<evidence type="ECO:0000256" key="4">
    <source>
        <dbReference type="PIRNR" id="PIRNR005690"/>
    </source>
</evidence>
<dbReference type="EMBL" id="JAUSTR010000003">
    <property type="protein sequence ID" value="MDQ0162261.1"/>
    <property type="molecule type" value="Genomic_DNA"/>
</dbReference>
<feature type="region of interest" description="Disordered" evidence="5">
    <location>
        <begin position="487"/>
        <end position="510"/>
    </location>
</feature>
<keyword evidence="8" id="KW-1185">Reference proteome</keyword>
<comment type="caution">
    <text evidence="7">The sequence shown here is derived from an EMBL/GenBank/DDBJ whole genome shotgun (WGS) entry which is preliminary data.</text>
</comment>
<dbReference type="Proteomes" id="UP001225646">
    <property type="component" value="Unassembled WGS sequence"/>
</dbReference>
<dbReference type="InterPro" id="IPR004995">
    <property type="entry name" value="Spore_Ger"/>
</dbReference>
<protein>
    <submittedName>
        <fullName evidence="7">Spore germination protein KA</fullName>
    </submittedName>
</protein>
<keyword evidence="3 4" id="KW-0472">Membrane</keyword>
<dbReference type="InterPro" id="IPR050768">
    <property type="entry name" value="UPF0353/GerABKA_families"/>
</dbReference>
<comment type="similarity">
    <text evidence="2 4">Belongs to the GerABKA family.</text>
</comment>
<proteinExistence type="inferred from homology"/>
<feature type="transmembrane region" description="Helical" evidence="6">
    <location>
        <begin position="343"/>
        <end position="359"/>
    </location>
</feature>
<evidence type="ECO:0000256" key="2">
    <source>
        <dbReference type="ARBA" id="ARBA00005278"/>
    </source>
</evidence>
<evidence type="ECO:0000313" key="7">
    <source>
        <dbReference type="EMBL" id="MDQ0162261.1"/>
    </source>
</evidence>
<sequence length="510" mass="58180">MKKLKKDEKPRFINNHSYKILNQRPVLATQNLYQNVKFIEDALWNTEDLQKKELMFSQKRCVILYFPELIDKKGLKTNIIQPILEKKSGNIEEIITVEAIEKSNNLNEVKMGIIRGYCAFFMENNENVYLFHIPSSITRDIQEPTNEQVIRGSHEGFVEDIQKNLHLLRKRIENPNLVVRYISLGEASDTKVAILSIKNLTNPKLVEEVEKRVTSISVDSVQTLGYIEEFIEDNPFSLFPQILSTERPDRAASMLMEGRVALFMEGSASALIMPVTFFTFFQSPDDYNSRFYVGTLYRLFRLISFILAVTLPALYIATVSFHFEVIPTELLFTVKSSLEFVPFPPMLEALIMVVILELLKEASVRLPAPIAQTIGVVGGLVIGTAIVEASLVSKMMIIIVALTAIASFSVPSNEMSIALRIISFPMMLGATLFGYLGIEMILMFLLMHLCKLENFGTPYFAPFAPLRMKDLKDTIVRMPAWKMNNRPLDPHPQAMKQQHISREWKRNGKK</sequence>
<feature type="transmembrane region" description="Helical" evidence="6">
    <location>
        <begin position="422"/>
        <end position="447"/>
    </location>
</feature>
<dbReference type="Pfam" id="PF03323">
    <property type="entry name" value="GerA"/>
    <property type="match status" value="1"/>
</dbReference>
<keyword evidence="6" id="KW-0812">Transmembrane</keyword>
<evidence type="ECO:0000256" key="3">
    <source>
        <dbReference type="ARBA" id="ARBA00023136"/>
    </source>
</evidence>
<gene>
    <name evidence="7" type="ORF">J2S06_001337</name>
</gene>
<feature type="transmembrane region" description="Helical" evidence="6">
    <location>
        <begin position="366"/>
        <end position="386"/>
    </location>
</feature>
<evidence type="ECO:0000313" key="8">
    <source>
        <dbReference type="Proteomes" id="UP001225646"/>
    </source>
</evidence>
<dbReference type="PIRSF" id="PIRSF005690">
    <property type="entry name" value="GerBA"/>
    <property type="match status" value="1"/>
</dbReference>